<sequence length="113" mass="13076">MGYYNSKQFTERLDEFLRGNICPITKKPMKPCDVNYKSGYSSFHYVCEAIDPSVKIALSGSLISNEDKLYDELKNNATLQKEIIEKIRKHKGEEFMIATYTIREILEGKKEEA</sequence>
<proteinExistence type="predicted"/>
<protein>
    <submittedName>
        <fullName evidence="1">Uncharacterized protein</fullName>
    </submittedName>
</protein>
<dbReference type="HOGENOM" id="CLU_2129735_0_0_10"/>
<name>I4AGY1_BERLS</name>
<dbReference type="Proteomes" id="UP000006054">
    <property type="component" value="Chromosome"/>
</dbReference>
<dbReference type="KEGG" id="fli:Fleli_0756"/>
<dbReference type="AlphaFoldDB" id="I4AGY1"/>
<evidence type="ECO:0000313" key="2">
    <source>
        <dbReference type="Proteomes" id="UP000006054"/>
    </source>
</evidence>
<accession>I4AGY1</accession>
<evidence type="ECO:0000313" key="1">
    <source>
        <dbReference type="EMBL" id="AFM03216.1"/>
    </source>
</evidence>
<reference evidence="2" key="1">
    <citation type="submission" date="2012-06" db="EMBL/GenBank/DDBJ databases">
        <title>The complete genome of Flexibacter litoralis DSM 6794.</title>
        <authorList>
            <person name="Lucas S."/>
            <person name="Copeland A."/>
            <person name="Lapidus A."/>
            <person name="Glavina del Rio T."/>
            <person name="Dalin E."/>
            <person name="Tice H."/>
            <person name="Bruce D."/>
            <person name="Goodwin L."/>
            <person name="Pitluck S."/>
            <person name="Peters L."/>
            <person name="Ovchinnikova G."/>
            <person name="Lu M."/>
            <person name="Kyrpides N."/>
            <person name="Mavromatis K."/>
            <person name="Ivanova N."/>
            <person name="Brettin T."/>
            <person name="Detter J.C."/>
            <person name="Han C."/>
            <person name="Larimer F."/>
            <person name="Land M."/>
            <person name="Hauser L."/>
            <person name="Markowitz V."/>
            <person name="Cheng J.-F."/>
            <person name="Hugenholtz P."/>
            <person name="Woyke T."/>
            <person name="Wu D."/>
            <person name="Spring S."/>
            <person name="Lang E."/>
            <person name="Kopitz M."/>
            <person name="Brambilla E."/>
            <person name="Klenk H.-P."/>
            <person name="Eisen J.A."/>
        </authorList>
    </citation>
    <scope>NUCLEOTIDE SEQUENCE [LARGE SCALE GENOMIC DNA]</scope>
    <source>
        <strain evidence="2">ATCC 23117 / DSM 6794 / NBRC 15988 / NCIMB 1366 / Sio-4</strain>
    </source>
</reference>
<dbReference type="OrthoDB" id="9857488at2"/>
<organism evidence="1 2">
    <name type="scientific">Bernardetia litoralis (strain ATCC 23117 / DSM 6794 / NBRC 15988 / NCIMB 1366 / Fx l1 / Sio-4)</name>
    <name type="common">Flexibacter litoralis</name>
    <dbReference type="NCBI Taxonomy" id="880071"/>
    <lineage>
        <taxon>Bacteria</taxon>
        <taxon>Pseudomonadati</taxon>
        <taxon>Bacteroidota</taxon>
        <taxon>Cytophagia</taxon>
        <taxon>Cytophagales</taxon>
        <taxon>Bernardetiaceae</taxon>
        <taxon>Bernardetia</taxon>
    </lineage>
</organism>
<keyword evidence="2" id="KW-1185">Reference proteome</keyword>
<gene>
    <name evidence="1" type="ordered locus">Fleli_0756</name>
</gene>
<dbReference type="EMBL" id="CP003345">
    <property type="protein sequence ID" value="AFM03216.1"/>
    <property type="molecule type" value="Genomic_DNA"/>
</dbReference>
<dbReference type="RefSeq" id="WP_014796674.1">
    <property type="nucleotide sequence ID" value="NC_018018.1"/>
</dbReference>